<dbReference type="GO" id="GO:1902600">
    <property type="term" value="P:proton transmembrane transport"/>
    <property type="evidence" value="ECO:0007669"/>
    <property type="project" value="InterPro"/>
</dbReference>
<evidence type="ECO:0000256" key="3">
    <source>
        <dbReference type="ARBA" id="ARBA00022449"/>
    </source>
</evidence>
<feature type="transmembrane region" description="Helical" evidence="9">
    <location>
        <begin position="91"/>
        <end position="114"/>
    </location>
</feature>
<evidence type="ECO:0000256" key="5">
    <source>
        <dbReference type="ARBA" id="ARBA00022692"/>
    </source>
</evidence>
<keyword evidence="8 9" id="KW-0472">Membrane</keyword>
<feature type="transmembrane region" description="Helical" evidence="9">
    <location>
        <begin position="270"/>
        <end position="287"/>
    </location>
</feature>
<dbReference type="NCBIfam" id="NF003715">
    <property type="entry name" value="PRK05326.1-2"/>
    <property type="match status" value="1"/>
</dbReference>
<dbReference type="PANTHER" id="PTHR32507">
    <property type="entry name" value="NA(+)/H(+) ANTIPORTER 1"/>
    <property type="match status" value="1"/>
</dbReference>
<dbReference type="GO" id="GO:0005886">
    <property type="term" value="C:plasma membrane"/>
    <property type="evidence" value="ECO:0007669"/>
    <property type="project" value="UniProtKB-SubCell"/>
</dbReference>
<name>A0A7I7S2Z9_9MYCO</name>
<dbReference type="Pfam" id="PF02080">
    <property type="entry name" value="TrkA_C"/>
    <property type="match status" value="1"/>
</dbReference>
<dbReference type="GO" id="GO:0006813">
    <property type="term" value="P:potassium ion transport"/>
    <property type="evidence" value="ECO:0007669"/>
    <property type="project" value="InterPro"/>
</dbReference>
<gene>
    <name evidence="11" type="ORF">MARA_42490</name>
</gene>
<evidence type="ECO:0000256" key="6">
    <source>
        <dbReference type="ARBA" id="ARBA00022989"/>
    </source>
</evidence>
<feature type="transmembrane region" description="Helical" evidence="9">
    <location>
        <begin position="360"/>
        <end position="379"/>
    </location>
</feature>
<dbReference type="Pfam" id="PF00999">
    <property type="entry name" value="Na_H_Exchanger"/>
    <property type="match status" value="1"/>
</dbReference>
<organism evidence="11 12">
    <name type="scientific">Mycolicibacterium arabiense</name>
    <dbReference type="NCBI Taxonomy" id="1286181"/>
    <lineage>
        <taxon>Bacteria</taxon>
        <taxon>Bacillati</taxon>
        <taxon>Actinomycetota</taxon>
        <taxon>Actinomycetes</taxon>
        <taxon>Mycobacteriales</taxon>
        <taxon>Mycobacteriaceae</taxon>
        <taxon>Mycolicibacterium</taxon>
    </lineage>
</organism>
<keyword evidence="4" id="KW-1003">Cell membrane</keyword>
<feature type="transmembrane region" description="Helical" evidence="9">
    <location>
        <begin position="6"/>
        <end position="23"/>
    </location>
</feature>
<dbReference type="EMBL" id="AP022593">
    <property type="protein sequence ID" value="BBY50781.1"/>
    <property type="molecule type" value="Genomic_DNA"/>
</dbReference>
<geneLocation type="plasmid" evidence="12">
    <name>pjcm18538 dna</name>
</geneLocation>
<dbReference type="InterPro" id="IPR036721">
    <property type="entry name" value="RCK_C_sf"/>
</dbReference>
<protein>
    <submittedName>
        <fullName evidence="11">Putative Na(+)/H(+) antiporter</fullName>
    </submittedName>
</protein>
<keyword evidence="7" id="KW-0406">Ion transport</keyword>
<feature type="transmembrane region" description="Helical" evidence="9">
    <location>
        <begin position="120"/>
        <end position="140"/>
    </location>
</feature>
<sequence>MTLQQLYLALLIGGLVLLASIVGTRVATRVGFPSLLFFLLVGVAVGEDGLGLDFDDVELARNVCTAGLAVILVEGGLTTRFSDIRKVLAPAGALATVGILASTVITAVGAHFLLGLDWQLALLVGAIVSSTDAAAVFSVLRVLPLPRRVAGLLEAESGFNDAPAVILVLMFSVVPFVFDPEGLISHVVYELAAGAAIGLGFGFLGAATLRRIALPASGLYPIATFGLGLVAFAAAGTVHASGFLAAYLAAVVLANSGLPHRSATRSFAEGFGWLAQIGLFVLLGLLVDPSELAPDVVPAIVIGLVLLLVARPLSVVVSLIGFRLPWREQAFLSWAGLRGAVPIVLATFPIVAGVPDSARLLNIVFILVVVFTLVQGPSLRPLARLLGLITPESTREIQVEAAPLDVLDAELLTMTVQPESRLHSVTILELRLPDPAVITLIIRDGHTFVPLPDTRIEVGDELLIVTTSATRPAAESRLRAVSRRGKLAYWFDEYGDAD</sequence>
<dbReference type="InterPro" id="IPR038770">
    <property type="entry name" value="Na+/solute_symporter_sf"/>
</dbReference>
<dbReference type="InterPro" id="IPR006037">
    <property type="entry name" value="RCK_C"/>
</dbReference>
<feature type="transmembrane region" description="Helical" evidence="9">
    <location>
        <begin position="299"/>
        <end position="322"/>
    </location>
</feature>
<dbReference type="PANTHER" id="PTHR32507:SF7">
    <property type="entry name" value="K(+)_H(+) ANTIPORTER NHAP2"/>
    <property type="match status" value="1"/>
</dbReference>
<proteinExistence type="predicted"/>
<evidence type="ECO:0000256" key="4">
    <source>
        <dbReference type="ARBA" id="ARBA00022475"/>
    </source>
</evidence>
<evidence type="ECO:0000256" key="2">
    <source>
        <dbReference type="ARBA" id="ARBA00022448"/>
    </source>
</evidence>
<feature type="transmembrane region" description="Helical" evidence="9">
    <location>
        <begin position="212"/>
        <end position="234"/>
    </location>
</feature>
<feature type="transmembrane region" description="Helical" evidence="9">
    <location>
        <begin position="334"/>
        <end position="354"/>
    </location>
</feature>
<reference evidence="11 12" key="1">
    <citation type="journal article" date="2019" name="Emerg. Microbes Infect.">
        <title>Comprehensive subspecies identification of 175 nontuberculous mycobacteria species based on 7547 genomic profiles.</title>
        <authorList>
            <person name="Matsumoto Y."/>
            <person name="Kinjo T."/>
            <person name="Motooka D."/>
            <person name="Nabeya D."/>
            <person name="Jung N."/>
            <person name="Uechi K."/>
            <person name="Horii T."/>
            <person name="Iida T."/>
            <person name="Fujita J."/>
            <person name="Nakamura S."/>
        </authorList>
    </citation>
    <scope>NUCLEOTIDE SEQUENCE [LARGE SCALE GENOMIC DNA]</scope>
    <source>
        <strain evidence="11 12">JCM 18538</strain>
    </source>
</reference>
<comment type="subcellular location">
    <subcellularLocation>
        <location evidence="1">Cell membrane</location>
        <topology evidence="1">Multi-pass membrane protein</topology>
    </subcellularLocation>
</comment>
<evidence type="ECO:0000259" key="10">
    <source>
        <dbReference type="PROSITE" id="PS51202"/>
    </source>
</evidence>
<accession>A0A7I7S2Z9</accession>
<dbReference type="SUPFAM" id="SSF116726">
    <property type="entry name" value="TrkA C-terminal domain-like"/>
    <property type="match status" value="1"/>
</dbReference>
<keyword evidence="3" id="KW-0050">Antiport</keyword>
<feature type="domain" description="RCK C-terminal" evidence="10">
    <location>
        <begin position="399"/>
        <end position="480"/>
    </location>
</feature>
<keyword evidence="2" id="KW-0813">Transport</keyword>
<evidence type="ECO:0000313" key="11">
    <source>
        <dbReference type="EMBL" id="BBY50781.1"/>
    </source>
</evidence>
<dbReference type="AlphaFoldDB" id="A0A7I7S2Z9"/>
<dbReference type="InterPro" id="IPR006153">
    <property type="entry name" value="Cation/H_exchanger_TM"/>
</dbReference>
<feature type="transmembrane region" description="Helical" evidence="9">
    <location>
        <begin position="59"/>
        <end position="79"/>
    </location>
</feature>
<dbReference type="GO" id="GO:0008324">
    <property type="term" value="F:monoatomic cation transmembrane transporter activity"/>
    <property type="evidence" value="ECO:0007669"/>
    <property type="project" value="InterPro"/>
</dbReference>
<feature type="transmembrane region" description="Helical" evidence="9">
    <location>
        <begin position="161"/>
        <end position="178"/>
    </location>
</feature>
<evidence type="ECO:0000313" key="12">
    <source>
        <dbReference type="Proteomes" id="UP000467428"/>
    </source>
</evidence>
<dbReference type="PROSITE" id="PS51202">
    <property type="entry name" value="RCK_C"/>
    <property type="match status" value="1"/>
</dbReference>
<dbReference type="KEGG" id="marz:MARA_42490"/>
<evidence type="ECO:0000256" key="7">
    <source>
        <dbReference type="ARBA" id="ARBA00023065"/>
    </source>
</evidence>
<keyword evidence="12" id="KW-1185">Reference proteome</keyword>
<dbReference type="Gene3D" id="3.30.70.1450">
    <property type="entry name" value="Regulator of K+ conductance, C-terminal domain"/>
    <property type="match status" value="1"/>
</dbReference>
<evidence type="ECO:0000256" key="8">
    <source>
        <dbReference type="ARBA" id="ARBA00023136"/>
    </source>
</evidence>
<dbReference type="RefSeq" id="WP_163920456.1">
    <property type="nucleotide sequence ID" value="NZ_AP022593.1"/>
</dbReference>
<keyword evidence="5 9" id="KW-0812">Transmembrane</keyword>
<dbReference type="Proteomes" id="UP000467428">
    <property type="component" value="Chromosome"/>
</dbReference>
<evidence type="ECO:0000256" key="9">
    <source>
        <dbReference type="SAM" id="Phobius"/>
    </source>
</evidence>
<dbReference type="Gene3D" id="1.20.1530.20">
    <property type="match status" value="1"/>
</dbReference>
<dbReference type="GO" id="GO:0015297">
    <property type="term" value="F:antiporter activity"/>
    <property type="evidence" value="ECO:0007669"/>
    <property type="project" value="UniProtKB-KW"/>
</dbReference>
<evidence type="ECO:0000256" key="1">
    <source>
        <dbReference type="ARBA" id="ARBA00004651"/>
    </source>
</evidence>
<dbReference type="NCBIfam" id="NF003716">
    <property type="entry name" value="PRK05326.1-3"/>
    <property type="match status" value="1"/>
</dbReference>
<keyword evidence="6 9" id="KW-1133">Transmembrane helix</keyword>
<feature type="transmembrane region" description="Helical" evidence="9">
    <location>
        <begin position="184"/>
        <end position="205"/>
    </location>
</feature>